<keyword evidence="6" id="KW-1185">Reference proteome</keyword>
<dbReference type="PROSITE" id="PS51000">
    <property type="entry name" value="HTH_DEOR_2"/>
    <property type="match status" value="1"/>
</dbReference>
<dbReference type="InterPro" id="IPR001034">
    <property type="entry name" value="DeoR_HTH"/>
</dbReference>
<dbReference type="Gene3D" id="1.10.10.10">
    <property type="entry name" value="Winged helix-like DNA-binding domain superfamily/Winged helix DNA-binding domain"/>
    <property type="match status" value="1"/>
</dbReference>
<dbReference type="InterPro" id="IPR018356">
    <property type="entry name" value="Tscrpt_reg_HTH_DeoR_CS"/>
</dbReference>
<keyword evidence="2 5" id="KW-0238">DNA-binding</keyword>
<dbReference type="SMART" id="SM01134">
    <property type="entry name" value="DeoRC"/>
    <property type="match status" value="1"/>
</dbReference>
<dbReference type="PANTHER" id="PTHR30363">
    <property type="entry name" value="HTH-TYPE TRANSCRIPTIONAL REGULATOR SRLR-RELATED"/>
    <property type="match status" value="1"/>
</dbReference>
<dbReference type="Pfam" id="PF08220">
    <property type="entry name" value="HTH_DeoR"/>
    <property type="match status" value="1"/>
</dbReference>
<keyword evidence="3" id="KW-0804">Transcription</keyword>
<proteinExistence type="predicted"/>
<evidence type="ECO:0000259" key="4">
    <source>
        <dbReference type="PROSITE" id="PS51000"/>
    </source>
</evidence>
<dbReference type="Gene3D" id="3.40.50.1360">
    <property type="match status" value="1"/>
</dbReference>
<dbReference type="PRINTS" id="PR00037">
    <property type="entry name" value="HTHLACR"/>
</dbReference>
<dbReference type="SUPFAM" id="SSF100950">
    <property type="entry name" value="NagB/RpiA/CoA transferase-like"/>
    <property type="match status" value="1"/>
</dbReference>
<dbReference type="InterPro" id="IPR014036">
    <property type="entry name" value="DeoR-like_C"/>
</dbReference>
<dbReference type="RefSeq" id="WP_344290022.1">
    <property type="nucleotide sequence ID" value="NZ_BAAAPF010000063.1"/>
</dbReference>
<dbReference type="InterPro" id="IPR036388">
    <property type="entry name" value="WH-like_DNA-bd_sf"/>
</dbReference>
<gene>
    <name evidence="5" type="ORF">GCM10009802_25710</name>
</gene>
<dbReference type="Pfam" id="PF00455">
    <property type="entry name" value="DeoRC"/>
    <property type="match status" value="2"/>
</dbReference>
<dbReference type="InterPro" id="IPR037171">
    <property type="entry name" value="NagB/RpiA_transferase-like"/>
</dbReference>
<organism evidence="5 6">
    <name type="scientific">Streptomyces synnematoformans</name>
    <dbReference type="NCBI Taxonomy" id="415721"/>
    <lineage>
        <taxon>Bacteria</taxon>
        <taxon>Bacillati</taxon>
        <taxon>Actinomycetota</taxon>
        <taxon>Actinomycetes</taxon>
        <taxon>Kitasatosporales</taxon>
        <taxon>Streptomycetaceae</taxon>
        <taxon>Streptomyces</taxon>
    </lineage>
</organism>
<name>A0ABP5JSD1_9ACTN</name>
<sequence length="272" mass="28558">MNQHERHGVLLRLLAERGRLDVEAVAAEVAVSAATIRRDLDQLAEQQLLVRTRGGAVPNDVAYDLPLRHRAGRDAAEKERIGRAAAAMVERGMVVGLNGGTTTAAVARALAARADWGPDAEAPADRDGARGDGQPAVTVVTNALNIAAELAVRRSVKVVVSGGVAMPSSYELVGPLAGHILREIRLDIAFVGADAVDAEHGASARDEHEASINALLAARAARLVVVADSTKLGVRTFARICPPADIDVLVTDDRAADTAREFEDKGMAVVRA</sequence>
<protein>
    <submittedName>
        <fullName evidence="5">DeoR/GlpR family DNA-binding transcription regulator</fullName>
    </submittedName>
</protein>
<dbReference type="PROSITE" id="PS00894">
    <property type="entry name" value="HTH_DEOR_1"/>
    <property type="match status" value="1"/>
</dbReference>
<comment type="caution">
    <text evidence="5">The sequence shown here is derived from an EMBL/GenBank/DDBJ whole genome shotgun (WGS) entry which is preliminary data.</text>
</comment>
<accession>A0ABP5JSD1</accession>
<dbReference type="GO" id="GO:0003677">
    <property type="term" value="F:DNA binding"/>
    <property type="evidence" value="ECO:0007669"/>
    <property type="project" value="UniProtKB-KW"/>
</dbReference>
<evidence type="ECO:0000256" key="2">
    <source>
        <dbReference type="ARBA" id="ARBA00023125"/>
    </source>
</evidence>
<reference evidence="6" key="1">
    <citation type="journal article" date="2019" name="Int. J. Syst. Evol. Microbiol.">
        <title>The Global Catalogue of Microorganisms (GCM) 10K type strain sequencing project: providing services to taxonomists for standard genome sequencing and annotation.</title>
        <authorList>
            <consortium name="The Broad Institute Genomics Platform"/>
            <consortium name="The Broad Institute Genome Sequencing Center for Infectious Disease"/>
            <person name="Wu L."/>
            <person name="Ma J."/>
        </authorList>
    </citation>
    <scope>NUCLEOTIDE SEQUENCE [LARGE SCALE GENOMIC DNA]</scope>
    <source>
        <strain evidence="6">JCM 15481</strain>
    </source>
</reference>
<evidence type="ECO:0000313" key="5">
    <source>
        <dbReference type="EMBL" id="GAA2122020.1"/>
    </source>
</evidence>
<dbReference type="EMBL" id="BAAAPF010000063">
    <property type="protein sequence ID" value="GAA2122020.1"/>
    <property type="molecule type" value="Genomic_DNA"/>
</dbReference>
<evidence type="ECO:0000256" key="1">
    <source>
        <dbReference type="ARBA" id="ARBA00023015"/>
    </source>
</evidence>
<evidence type="ECO:0000256" key="3">
    <source>
        <dbReference type="ARBA" id="ARBA00023163"/>
    </source>
</evidence>
<feature type="domain" description="HTH deoR-type" evidence="4">
    <location>
        <begin position="3"/>
        <end position="58"/>
    </location>
</feature>
<dbReference type="SMART" id="SM00420">
    <property type="entry name" value="HTH_DEOR"/>
    <property type="match status" value="1"/>
</dbReference>
<dbReference type="Proteomes" id="UP001500443">
    <property type="component" value="Unassembled WGS sequence"/>
</dbReference>
<keyword evidence="1" id="KW-0805">Transcription regulation</keyword>
<dbReference type="PANTHER" id="PTHR30363:SF44">
    <property type="entry name" value="AGA OPERON TRANSCRIPTIONAL REPRESSOR-RELATED"/>
    <property type="match status" value="1"/>
</dbReference>
<dbReference type="InterPro" id="IPR050313">
    <property type="entry name" value="Carb_Metab_HTH_regulators"/>
</dbReference>
<dbReference type="SUPFAM" id="SSF46785">
    <property type="entry name" value="Winged helix' DNA-binding domain"/>
    <property type="match status" value="1"/>
</dbReference>
<evidence type="ECO:0000313" key="6">
    <source>
        <dbReference type="Proteomes" id="UP001500443"/>
    </source>
</evidence>
<dbReference type="InterPro" id="IPR036390">
    <property type="entry name" value="WH_DNA-bd_sf"/>
</dbReference>